<dbReference type="PANTHER" id="PTHR33332">
    <property type="entry name" value="REVERSE TRANSCRIPTASE DOMAIN-CONTAINING PROTEIN"/>
    <property type="match status" value="1"/>
</dbReference>
<reference evidence="3 4" key="1">
    <citation type="journal article" date="2023" name="J. Hered.">
        <title>Chromosome-level genome of the wood stork (Mycteria americana) provides insight into avian chromosome evolution.</title>
        <authorList>
            <person name="Flamio R. Jr."/>
            <person name="Ramstad K.M."/>
        </authorList>
    </citation>
    <scope>NUCLEOTIDE SEQUENCE [LARGE SCALE GENOMIC DNA]</scope>
    <source>
        <strain evidence="3">JAX WOST 10</strain>
    </source>
</reference>
<evidence type="ECO:0000313" key="3">
    <source>
        <dbReference type="EMBL" id="KAK4807117.1"/>
    </source>
</evidence>
<feature type="domain" description="Reverse transcriptase" evidence="2">
    <location>
        <begin position="1"/>
        <end position="204"/>
    </location>
</feature>
<evidence type="ECO:0000259" key="2">
    <source>
        <dbReference type="PROSITE" id="PS50878"/>
    </source>
</evidence>
<keyword evidence="1" id="KW-0812">Transmembrane</keyword>
<comment type="caution">
    <text evidence="3">The sequence shown here is derived from an EMBL/GenBank/DDBJ whole genome shotgun (WGS) entry which is preliminary data.</text>
</comment>
<dbReference type="AlphaFoldDB" id="A0AAN7MJQ6"/>
<feature type="transmembrane region" description="Helical" evidence="1">
    <location>
        <begin position="580"/>
        <end position="602"/>
    </location>
</feature>
<gene>
    <name evidence="3" type="ORF">QYF61_018458</name>
</gene>
<accession>A0AAN7MJQ6</accession>
<sequence>MSKCMEDREVIRDSQEGFTKGKLCLSNLVAFYDEAAASVDKGRAADVIYLDFCKAFDMVPQNILATKLERCGFDGWTVRWIRNWLDGCVQRVTVNGSMSKWKPLTSGVPLGSILGQILFNIFINDIDSVMECTLSKFVDDTKLSGAVDLLEGRDAIQRDLDRLEEWARAILMKFNKAKCNVLPLGRGNPQYQYRLGDEWLESSPAEKDLAIRVDEKLDMTQQCALAPQKANRILGCIKRSVASRSREVILPLYSTLVRPHLEYCIQLWGPQHEKDMDLLEWVQRRAMKAVRGLEHLSCEERLRELEGLIRKKERDFFTRACSDRTRGNGFKLKEGRFRLDIRKKFFTVRVVRHWTLVVQTSCGCPIPGSGYLPLDQVAQSPVQPGLEHFQGGGIHSFCGQPVPVPHHPHGKKFLPNIQSKCTLFQFKTVAPCPVTTGPVLKGRNKVSLEPSLLQAERPQLSQPFFTGEVLQPSDHLRGPPLDPLQQVHVFLVLGTPELDAVLQSLPLDSVSCLAWLEHLPVKTMAKKLFSTSAFSMLVVARSPILLIGGVQFLSSSFVVPSKFSSSCALAFLIPSLHSRAISLMCIPASTAYAFWFCVLVWLRGLDLAKLASCLPSPTSCT</sequence>
<protein>
    <recommendedName>
        <fullName evidence="2">Reverse transcriptase domain-containing protein</fullName>
    </recommendedName>
</protein>
<keyword evidence="1" id="KW-0472">Membrane</keyword>
<proteinExistence type="predicted"/>
<keyword evidence="1" id="KW-1133">Transmembrane helix</keyword>
<dbReference type="Proteomes" id="UP001333110">
    <property type="component" value="Unassembled WGS sequence"/>
</dbReference>
<name>A0AAN7MJQ6_MYCAM</name>
<dbReference type="Pfam" id="PF00078">
    <property type="entry name" value="RVT_1"/>
    <property type="match status" value="1"/>
</dbReference>
<evidence type="ECO:0000313" key="4">
    <source>
        <dbReference type="Proteomes" id="UP001333110"/>
    </source>
</evidence>
<feature type="transmembrane region" description="Helical" evidence="1">
    <location>
        <begin position="533"/>
        <end position="559"/>
    </location>
</feature>
<evidence type="ECO:0000256" key="1">
    <source>
        <dbReference type="SAM" id="Phobius"/>
    </source>
</evidence>
<dbReference type="PROSITE" id="PS50878">
    <property type="entry name" value="RT_POL"/>
    <property type="match status" value="1"/>
</dbReference>
<organism evidence="3 4">
    <name type="scientific">Mycteria americana</name>
    <name type="common">Wood stork</name>
    <dbReference type="NCBI Taxonomy" id="33587"/>
    <lineage>
        <taxon>Eukaryota</taxon>
        <taxon>Metazoa</taxon>
        <taxon>Chordata</taxon>
        <taxon>Craniata</taxon>
        <taxon>Vertebrata</taxon>
        <taxon>Euteleostomi</taxon>
        <taxon>Archelosauria</taxon>
        <taxon>Archosauria</taxon>
        <taxon>Dinosauria</taxon>
        <taxon>Saurischia</taxon>
        <taxon>Theropoda</taxon>
        <taxon>Coelurosauria</taxon>
        <taxon>Aves</taxon>
        <taxon>Neognathae</taxon>
        <taxon>Neoaves</taxon>
        <taxon>Aequornithes</taxon>
        <taxon>Ciconiiformes</taxon>
        <taxon>Ciconiidae</taxon>
        <taxon>Mycteria</taxon>
    </lineage>
</organism>
<keyword evidence="4" id="KW-1185">Reference proteome</keyword>
<dbReference type="EMBL" id="JAUNZN010000032">
    <property type="protein sequence ID" value="KAK4807117.1"/>
    <property type="molecule type" value="Genomic_DNA"/>
</dbReference>
<dbReference type="InterPro" id="IPR000477">
    <property type="entry name" value="RT_dom"/>
</dbReference>